<protein>
    <submittedName>
        <fullName evidence="2">GNAT family N-acetyltransferase</fullName>
    </submittedName>
</protein>
<accession>A0ABY4X712</accession>
<dbReference type="SUPFAM" id="SSF55729">
    <property type="entry name" value="Acyl-CoA N-acyltransferases (Nat)"/>
    <property type="match status" value="1"/>
</dbReference>
<dbReference type="EMBL" id="CP084930">
    <property type="protein sequence ID" value="USI72681.1"/>
    <property type="molecule type" value="Genomic_DNA"/>
</dbReference>
<dbReference type="InterPro" id="IPR000182">
    <property type="entry name" value="GNAT_dom"/>
</dbReference>
<organism evidence="2 3">
    <name type="scientific">Sphingomonas morindae</name>
    <dbReference type="NCBI Taxonomy" id="1541170"/>
    <lineage>
        <taxon>Bacteria</taxon>
        <taxon>Pseudomonadati</taxon>
        <taxon>Pseudomonadota</taxon>
        <taxon>Alphaproteobacteria</taxon>
        <taxon>Sphingomonadales</taxon>
        <taxon>Sphingomonadaceae</taxon>
        <taxon>Sphingomonas</taxon>
    </lineage>
</organism>
<sequence>MIETARLRLRFWTEADRPAYHALCAAPEVMAHLGGPQAPAEADPGFERMLASQAAHGHGFWGVERRSDDALLGLCGVKYGRVGPILDRLEIGWRLRADAWGQGYAREAATASLAWAAAHRPGEPVYAITVPANRASWGLMTRLGMRRRPDLDFDHPDFAPGHPLRAHIVYQG</sequence>
<dbReference type="RefSeq" id="WP_252166487.1">
    <property type="nucleotide sequence ID" value="NZ_CP084930.1"/>
</dbReference>
<dbReference type="InterPro" id="IPR016181">
    <property type="entry name" value="Acyl_CoA_acyltransferase"/>
</dbReference>
<evidence type="ECO:0000313" key="3">
    <source>
        <dbReference type="Proteomes" id="UP001056937"/>
    </source>
</evidence>
<dbReference type="Pfam" id="PF13302">
    <property type="entry name" value="Acetyltransf_3"/>
    <property type="match status" value="1"/>
</dbReference>
<gene>
    <name evidence="2" type="ORF">LHA26_15590</name>
</gene>
<keyword evidence="3" id="KW-1185">Reference proteome</keyword>
<reference evidence="2" key="1">
    <citation type="journal article" date="2022" name="Toxins">
        <title>Genomic Analysis of Sphingopyxis sp. USTB-05 for Biodegrading Cyanobacterial Hepatotoxins.</title>
        <authorList>
            <person name="Liu C."/>
            <person name="Xu Q."/>
            <person name="Zhao Z."/>
            <person name="Zhang H."/>
            <person name="Liu X."/>
            <person name="Yin C."/>
            <person name="Liu Y."/>
            <person name="Yan H."/>
        </authorList>
    </citation>
    <scope>NUCLEOTIDE SEQUENCE</scope>
    <source>
        <strain evidence="2">NBD5</strain>
    </source>
</reference>
<dbReference type="Proteomes" id="UP001056937">
    <property type="component" value="Chromosome 1"/>
</dbReference>
<dbReference type="Gene3D" id="3.40.630.30">
    <property type="match status" value="1"/>
</dbReference>
<name>A0ABY4X712_9SPHN</name>
<proteinExistence type="predicted"/>
<dbReference type="PANTHER" id="PTHR43792">
    <property type="entry name" value="GNAT FAMILY, PUTATIVE (AFU_ORTHOLOGUE AFUA_3G00765)-RELATED-RELATED"/>
    <property type="match status" value="1"/>
</dbReference>
<evidence type="ECO:0000259" key="1">
    <source>
        <dbReference type="Pfam" id="PF13302"/>
    </source>
</evidence>
<dbReference type="PANTHER" id="PTHR43792:SF1">
    <property type="entry name" value="N-ACETYLTRANSFERASE DOMAIN-CONTAINING PROTEIN"/>
    <property type="match status" value="1"/>
</dbReference>
<dbReference type="InterPro" id="IPR051531">
    <property type="entry name" value="N-acetyltransferase"/>
</dbReference>
<evidence type="ECO:0000313" key="2">
    <source>
        <dbReference type="EMBL" id="USI72681.1"/>
    </source>
</evidence>
<feature type="domain" description="N-acetyltransferase" evidence="1">
    <location>
        <begin position="6"/>
        <end position="146"/>
    </location>
</feature>